<evidence type="ECO:0000313" key="1">
    <source>
        <dbReference type="EMBL" id="SFK52602.1"/>
    </source>
</evidence>
<dbReference type="AlphaFoldDB" id="A0A1I4A858"/>
<evidence type="ECO:0000313" key="2">
    <source>
        <dbReference type="Proteomes" id="UP000198755"/>
    </source>
</evidence>
<dbReference type="InterPro" id="IPR052022">
    <property type="entry name" value="26kDa_periplasmic_antigen"/>
</dbReference>
<dbReference type="OrthoDB" id="9813144at2"/>
<evidence type="ECO:0008006" key="3">
    <source>
        <dbReference type="Google" id="ProtNLM"/>
    </source>
</evidence>
<proteinExistence type="predicted"/>
<sequence>MSAHRTFSVQILALAAAWGIAPLVARADECLLKNSVPSITTTGSASAEVEPNIATITLGAVTERPTASEAASENARAAQAIVAEIKAQGVEARDVRTLAVTLSPVYDETLDANGRLIKRKLRGYSARNDLSIRVRQMAKAGALARQLIDKGANSFGGVVFEYESREEKFDALRTAAVRDALRKATSYVNGLGLKLGRVLEISTPSPHAFAPAAMAKSVQSDPASAIPIEPGVETLQTDVQVSWELAQ</sequence>
<dbReference type="Gene3D" id="3.30.110.170">
    <property type="entry name" value="Protein of unknown function (DUF541), domain 1"/>
    <property type="match status" value="1"/>
</dbReference>
<dbReference type="RefSeq" id="WP_091682537.1">
    <property type="nucleotide sequence ID" value="NZ_FOSN01000009.1"/>
</dbReference>
<accession>A0A1I4A858</accession>
<dbReference type="PANTHER" id="PTHR34387">
    <property type="entry name" value="SLR1258 PROTEIN"/>
    <property type="match status" value="1"/>
</dbReference>
<organism evidence="1 2">
    <name type="scientific">Methylocapsa palsarum</name>
    <dbReference type="NCBI Taxonomy" id="1612308"/>
    <lineage>
        <taxon>Bacteria</taxon>
        <taxon>Pseudomonadati</taxon>
        <taxon>Pseudomonadota</taxon>
        <taxon>Alphaproteobacteria</taxon>
        <taxon>Hyphomicrobiales</taxon>
        <taxon>Beijerinckiaceae</taxon>
        <taxon>Methylocapsa</taxon>
    </lineage>
</organism>
<reference evidence="1 2" key="1">
    <citation type="submission" date="2016-10" db="EMBL/GenBank/DDBJ databases">
        <authorList>
            <person name="de Groot N.N."/>
        </authorList>
    </citation>
    <scope>NUCLEOTIDE SEQUENCE [LARGE SCALE GENOMIC DNA]</scope>
    <source>
        <strain evidence="1 2">NE2</strain>
    </source>
</reference>
<dbReference type="GO" id="GO:0006974">
    <property type="term" value="P:DNA damage response"/>
    <property type="evidence" value="ECO:0007669"/>
    <property type="project" value="TreeGrafter"/>
</dbReference>
<dbReference type="PANTHER" id="PTHR34387:SF1">
    <property type="entry name" value="PERIPLASMIC IMMUNOGENIC PROTEIN"/>
    <property type="match status" value="1"/>
</dbReference>
<dbReference type="Proteomes" id="UP000198755">
    <property type="component" value="Unassembled WGS sequence"/>
</dbReference>
<name>A0A1I4A858_9HYPH</name>
<dbReference type="InterPro" id="IPR007497">
    <property type="entry name" value="SIMPL/DUF541"/>
</dbReference>
<keyword evidence="2" id="KW-1185">Reference proteome</keyword>
<dbReference type="Gene3D" id="3.30.70.2970">
    <property type="entry name" value="Protein of unknown function (DUF541), domain 2"/>
    <property type="match status" value="1"/>
</dbReference>
<gene>
    <name evidence="1" type="ORF">SAMN05444581_109141</name>
</gene>
<dbReference type="EMBL" id="FOSN01000009">
    <property type="protein sequence ID" value="SFK52602.1"/>
    <property type="molecule type" value="Genomic_DNA"/>
</dbReference>
<dbReference type="Pfam" id="PF04402">
    <property type="entry name" value="SIMPL"/>
    <property type="match status" value="1"/>
</dbReference>
<protein>
    <recommendedName>
        <fullName evidence="3">26 kDa periplasmic immunogenic protein</fullName>
    </recommendedName>
</protein>